<dbReference type="PANTHER" id="PTHR23025:SF3">
    <property type="entry name" value="HORMONE-SENSITIVE LIPASE"/>
    <property type="match status" value="1"/>
</dbReference>
<dbReference type="GO" id="GO:0004771">
    <property type="term" value="F:sterol ester esterase activity"/>
    <property type="evidence" value="ECO:0007669"/>
    <property type="project" value="TreeGrafter"/>
</dbReference>
<dbReference type="EMBL" id="LJZO01000006">
    <property type="protein sequence ID" value="ROW01615.1"/>
    <property type="molecule type" value="Genomic_DNA"/>
</dbReference>
<dbReference type="InterPro" id="IPR029058">
    <property type="entry name" value="AB_hydrolase_fold"/>
</dbReference>
<dbReference type="STRING" id="252740.A0A423WE11"/>
<dbReference type="AlphaFoldDB" id="A0A423WE11"/>
<dbReference type="GO" id="GO:0019433">
    <property type="term" value="P:triglyceride catabolic process"/>
    <property type="evidence" value="ECO:0007669"/>
    <property type="project" value="TreeGrafter"/>
</dbReference>
<keyword evidence="3" id="KW-1185">Reference proteome</keyword>
<evidence type="ECO:0000259" key="1">
    <source>
        <dbReference type="Pfam" id="PF07859"/>
    </source>
</evidence>
<name>A0A423WE11_CYTCH</name>
<protein>
    <recommendedName>
        <fullName evidence="1">Alpha/beta hydrolase fold-3 domain-containing protein</fullName>
    </recommendedName>
</protein>
<reference evidence="2 3" key="1">
    <citation type="submission" date="2015-09" db="EMBL/GenBank/DDBJ databases">
        <title>Host preference determinants of Valsa canker pathogens revealed by comparative genomics.</title>
        <authorList>
            <person name="Yin Z."/>
            <person name="Huang L."/>
        </authorList>
    </citation>
    <scope>NUCLEOTIDE SEQUENCE [LARGE SCALE GENOMIC DNA]</scope>
    <source>
        <strain evidence="2 3">YSFL</strain>
    </source>
</reference>
<dbReference type="Gene3D" id="3.40.50.1820">
    <property type="entry name" value="alpha/beta hydrolase"/>
    <property type="match status" value="1"/>
</dbReference>
<dbReference type="SUPFAM" id="SSF53474">
    <property type="entry name" value="alpha/beta-Hydrolases"/>
    <property type="match status" value="1"/>
</dbReference>
<dbReference type="OrthoDB" id="408631at2759"/>
<sequence length="367" mass="39869">MPTTSDFAVNAVKFQEEQIDASTKHFNHIIDGNRGKHPKWYEVGAATFRQMVKDRKGPMPVPAKLPNAHDAIIPSREPGRDIPVRVYMPDNGKPSRGVFLYLHGGGFVVGTHQDADVLLRAYANSCQLTSISVGYRLAPENPFPAGLNDCIDVAEHLVDNAPALFGAPLKVLAGASAGGNLAVVTTFQLMRSRPRHRLAAVLLNFGCFDLTMNMPSAVQGAQSLVVDRAMLEHFVAAYVDGASIGECRDPRISPVYEDVRRLAAESPFRTLPPALFNCGTADLLLDDSLMMSLKWMSSGSEAVVKLYPGSPHGFTAFKGSKMAEEAAAVTEEWLREKLAESAPEGFKPRQNLSLELSRCFQCAGLSL</sequence>
<evidence type="ECO:0000313" key="2">
    <source>
        <dbReference type="EMBL" id="ROW01615.1"/>
    </source>
</evidence>
<dbReference type="Pfam" id="PF07859">
    <property type="entry name" value="Abhydrolase_3"/>
    <property type="match status" value="1"/>
</dbReference>
<evidence type="ECO:0000313" key="3">
    <source>
        <dbReference type="Proteomes" id="UP000284375"/>
    </source>
</evidence>
<proteinExistence type="predicted"/>
<dbReference type="Proteomes" id="UP000284375">
    <property type="component" value="Unassembled WGS sequence"/>
</dbReference>
<gene>
    <name evidence="2" type="ORF">VSDG_02039</name>
</gene>
<organism evidence="2 3">
    <name type="scientific">Cytospora chrysosperma</name>
    <name type="common">Cytospora canker fungus</name>
    <name type="synonym">Sphaeria chrysosperma</name>
    <dbReference type="NCBI Taxonomy" id="252740"/>
    <lineage>
        <taxon>Eukaryota</taxon>
        <taxon>Fungi</taxon>
        <taxon>Dikarya</taxon>
        <taxon>Ascomycota</taxon>
        <taxon>Pezizomycotina</taxon>
        <taxon>Sordariomycetes</taxon>
        <taxon>Sordariomycetidae</taxon>
        <taxon>Diaporthales</taxon>
        <taxon>Cytosporaceae</taxon>
        <taxon>Cytospora</taxon>
    </lineage>
</organism>
<dbReference type="PANTHER" id="PTHR23025">
    <property type="entry name" value="TRIACYLGLYCEROL LIPASE"/>
    <property type="match status" value="1"/>
</dbReference>
<comment type="caution">
    <text evidence="2">The sequence shown here is derived from an EMBL/GenBank/DDBJ whole genome shotgun (WGS) entry which is preliminary data.</text>
</comment>
<feature type="domain" description="Alpha/beta hydrolase fold-3" evidence="1">
    <location>
        <begin position="100"/>
        <end position="315"/>
    </location>
</feature>
<dbReference type="GO" id="GO:0004806">
    <property type="term" value="F:triacylglycerol lipase activity"/>
    <property type="evidence" value="ECO:0007669"/>
    <property type="project" value="TreeGrafter"/>
</dbReference>
<dbReference type="GO" id="GO:0005829">
    <property type="term" value="C:cytosol"/>
    <property type="evidence" value="ECO:0007669"/>
    <property type="project" value="TreeGrafter"/>
</dbReference>
<accession>A0A423WE11</accession>
<dbReference type="InterPro" id="IPR013094">
    <property type="entry name" value="AB_hydrolase_3"/>
</dbReference>